<protein>
    <submittedName>
        <fullName evidence="2">PrgI family protein</fullName>
    </submittedName>
</protein>
<sequence length="182" mass="21390">MPLNEPQLTNKQHAVPQNIMDVEFKIIGELTMRQFIYVMIFGAIGYVIFITFTSGIKWFFIILSVSFGLALALVRLEERWLDEWVVNFFKSVYAQNQRVWRQEPIPPIAFTYQNINRVKQELITLTPTSSRRKLEEYLDSYNVSSTQKDPLDFDSNDYISRINSQVQHENTLDSEKIETRAL</sequence>
<feature type="transmembrane region" description="Helical" evidence="1">
    <location>
        <begin position="58"/>
        <end position="76"/>
    </location>
</feature>
<dbReference type="EMBL" id="JAGQNX010000145">
    <property type="protein sequence ID" value="MCA9308726.1"/>
    <property type="molecule type" value="Genomic_DNA"/>
</dbReference>
<dbReference type="Proteomes" id="UP000740557">
    <property type="component" value="Unassembled WGS sequence"/>
</dbReference>
<evidence type="ECO:0000256" key="1">
    <source>
        <dbReference type="SAM" id="Phobius"/>
    </source>
</evidence>
<gene>
    <name evidence="2" type="ORF">KC980_04385</name>
</gene>
<organism evidence="2 3">
    <name type="scientific">candidate division WWE3 bacterium</name>
    <dbReference type="NCBI Taxonomy" id="2053526"/>
    <lineage>
        <taxon>Bacteria</taxon>
        <taxon>Katanobacteria</taxon>
    </lineage>
</organism>
<reference evidence="2" key="1">
    <citation type="submission" date="2020-04" db="EMBL/GenBank/DDBJ databases">
        <authorList>
            <person name="Zhang T."/>
        </authorList>
    </citation>
    <scope>NUCLEOTIDE SEQUENCE</scope>
    <source>
        <strain evidence="2">HKST-UBA79</strain>
    </source>
</reference>
<evidence type="ECO:0000313" key="2">
    <source>
        <dbReference type="EMBL" id="MCA9308726.1"/>
    </source>
</evidence>
<comment type="caution">
    <text evidence="2">The sequence shown here is derived from an EMBL/GenBank/DDBJ whole genome shotgun (WGS) entry which is preliminary data.</text>
</comment>
<dbReference type="InterPro" id="IPR024414">
    <property type="entry name" value="Uncharacterised_PrgI"/>
</dbReference>
<name>A0A955EDT6_UNCKA</name>
<keyword evidence="1" id="KW-0472">Membrane</keyword>
<evidence type="ECO:0000313" key="3">
    <source>
        <dbReference type="Proteomes" id="UP000740557"/>
    </source>
</evidence>
<keyword evidence="1" id="KW-0812">Transmembrane</keyword>
<keyword evidence="1" id="KW-1133">Transmembrane helix</keyword>
<accession>A0A955EDT6</accession>
<reference evidence="2" key="2">
    <citation type="journal article" date="2021" name="Microbiome">
        <title>Successional dynamics and alternative stable states in a saline activated sludge microbial community over 9 years.</title>
        <authorList>
            <person name="Wang Y."/>
            <person name="Ye J."/>
            <person name="Ju F."/>
            <person name="Liu L."/>
            <person name="Boyd J.A."/>
            <person name="Deng Y."/>
            <person name="Parks D.H."/>
            <person name="Jiang X."/>
            <person name="Yin X."/>
            <person name="Woodcroft B.J."/>
            <person name="Tyson G.W."/>
            <person name="Hugenholtz P."/>
            <person name="Polz M.F."/>
            <person name="Zhang T."/>
        </authorList>
    </citation>
    <scope>NUCLEOTIDE SEQUENCE</scope>
    <source>
        <strain evidence="2">HKST-UBA79</strain>
    </source>
</reference>
<proteinExistence type="predicted"/>
<dbReference type="AlphaFoldDB" id="A0A955EDT6"/>
<feature type="transmembrane region" description="Helical" evidence="1">
    <location>
        <begin position="35"/>
        <end position="52"/>
    </location>
</feature>
<dbReference type="Pfam" id="PF12666">
    <property type="entry name" value="PrgI"/>
    <property type="match status" value="1"/>
</dbReference>